<dbReference type="AlphaFoldDB" id="E1QE62"/>
<dbReference type="Gene3D" id="3.40.1010.10">
    <property type="entry name" value="Cobalt-precorrin-4 Transmethylase, Domain 1"/>
    <property type="match status" value="1"/>
</dbReference>
<keyword evidence="3" id="KW-0949">S-adenosyl-L-methionine</keyword>
<evidence type="ECO:0000256" key="1">
    <source>
        <dbReference type="ARBA" id="ARBA00022603"/>
    </source>
</evidence>
<evidence type="ECO:0000313" key="6">
    <source>
        <dbReference type="EMBL" id="ADK83848.1"/>
    </source>
</evidence>
<dbReference type="Proteomes" id="UP000009047">
    <property type="component" value="Chromosome"/>
</dbReference>
<protein>
    <submittedName>
        <fullName evidence="6">Uroporphyrin-III C/tetrapyrrole (Corrin/Porphyrin) methyltransferase</fullName>
    </submittedName>
</protein>
<gene>
    <name evidence="6" type="ordered locus">Deba_0475</name>
</gene>
<evidence type="ECO:0000313" key="7">
    <source>
        <dbReference type="Proteomes" id="UP000009047"/>
    </source>
</evidence>
<accession>E1QE62</accession>
<proteinExistence type="predicted"/>
<keyword evidence="1 6" id="KW-0489">Methyltransferase</keyword>
<evidence type="ECO:0000256" key="4">
    <source>
        <dbReference type="SAM" id="SignalP"/>
    </source>
</evidence>
<evidence type="ECO:0000256" key="3">
    <source>
        <dbReference type="ARBA" id="ARBA00022691"/>
    </source>
</evidence>
<dbReference type="InterPro" id="IPR035996">
    <property type="entry name" value="4pyrrol_Methylase_sf"/>
</dbReference>
<dbReference type="InterPro" id="IPR050161">
    <property type="entry name" value="Siro_Cobalamin_biosynth"/>
</dbReference>
<dbReference type="CDD" id="cd11724">
    <property type="entry name" value="TP_methylase"/>
    <property type="match status" value="1"/>
</dbReference>
<dbReference type="STRING" id="644282.Deba_0475"/>
<organism evidence="6 7">
    <name type="scientific">Desulfarculus baarsii (strain ATCC 33931 / DSM 2075 / LMG 7858 / VKM B-1802 / 2st14)</name>
    <dbReference type="NCBI Taxonomy" id="644282"/>
    <lineage>
        <taxon>Bacteria</taxon>
        <taxon>Pseudomonadati</taxon>
        <taxon>Thermodesulfobacteriota</taxon>
        <taxon>Desulfarculia</taxon>
        <taxon>Desulfarculales</taxon>
        <taxon>Desulfarculaceae</taxon>
        <taxon>Desulfarculus</taxon>
    </lineage>
</organism>
<sequence>MTRHDIAKGLHAMLLGLMILLLAAAPALAQESAQAKGRLYLVGLGAGDPDNMTIRAQKTIAAADVIFAMKGVQERYADLLAGKELHEAGHGLFMKRSHRLVSNESFAAQEENARKVIRQAVAQGKTVAILDNGDPMIFGPHAGYLEEFKDLNPEVIPGLSSFNAANAALQKSVTSGKKSHAAILTAAMRDGEGLAKLAKSQSTMVFFTMRLDLPKVVEQLKKSYPGNTPMAIVFHAGSRQEQKVLLATLDTIVEKAGDKRLPFEHLIYIGDFLN</sequence>
<name>E1QE62_DESB2</name>
<reference evidence="6 7" key="1">
    <citation type="journal article" date="2010" name="Stand. Genomic Sci.">
        <title>Complete genome sequence of Desulfarculus baarsii type strain (2st14).</title>
        <authorList>
            <person name="Sun H."/>
            <person name="Spring S."/>
            <person name="Lapidus A."/>
            <person name="Davenport K."/>
            <person name="Del Rio T.G."/>
            <person name="Tice H."/>
            <person name="Nolan M."/>
            <person name="Copeland A."/>
            <person name="Cheng J.F."/>
            <person name="Lucas S."/>
            <person name="Tapia R."/>
            <person name="Goodwin L."/>
            <person name="Pitluck S."/>
            <person name="Ivanova N."/>
            <person name="Pagani I."/>
            <person name="Mavromatis K."/>
            <person name="Ovchinnikova G."/>
            <person name="Pati A."/>
            <person name="Chen A."/>
            <person name="Palaniappan K."/>
            <person name="Hauser L."/>
            <person name="Chang Y.J."/>
            <person name="Jeffries C.D."/>
            <person name="Detter J.C."/>
            <person name="Han C."/>
            <person name="Rohde M."/>
            <person name="Brambilla E."/>
            <person name="Goker M."/>
            <person name="Woyke T."/>
            <person name="Bristow J."/>
            <person name="Eisen J.A."/>
            <person name="Markowitz V."/>
            <person name="Hugenholtz P."/>
            <person name="Kyrpides N.C."/>
            <person name="Klenk H.P."/>
            <person name="Land M."/>
        </authorList>
    </citation>
    <scope>NUCLEOTIDE SEQUENCE [LARGE SCALE GENOMIC DNA]</scope>
    <source>
        <strain evidence="7">ATCC 33931 / DSM 2075 / LMG 7858 / VKM B-1802 / 2st14</strain>
    </source>
</reference>
<keyword evidence="4" id="KW-0732">Signal</keyword>
<feature type="signal peptide" evidence="4">
    <location>
        <begin position="1"/>
        <end position="29"/>
    </location>
</feature>
<dbReference type="SUPFAM" id="SSF53790">
    <property type="entry name" value="Tetrapyrrole methylase"/>
    <property type="match status" value="1"/>
</dbReference>
<dbReference type="InterPro" id="IPR000878">
    <property type="entry name" value="4pyrrol_Mease"/>
</dbReference>
<dbReference type="PANTHER" id="PTHR45790">
    <property type="entry name" value="SIROHEME SYNTHASE-RELATED"/>
    <property type="match status" value="1"/>
</dbReference>
<dbReference type="Gene3D" id="3.30.950.10">
    <property type="entry name" value="Methyltransferase, Cobalt-precorrin-4 Transmethylase, Domain 2"/>
    <property type="match status" value="1"/>
</dbReference>
<dbReference type="GO" id="GO:0008168">
    <property type="term" value="F:methyltransferase activity"/>
    <property type="evidence" value="ECO:0007669"/>
    <property type="project" value="UniProtKB-KW"/>
</dbReference>
<feature type="domain" description="Tetrapyrrole methylase" evidence="5">
    <location>
        <begin position="38"/>
        <end position="252"/>
    </location>
</feature>
<evidence type="ECO:0000259" key="5">
    <source>
        <dbReference type="Pfam" id="PF00590"/>
    </source>
</evidence>
<dbReference type="eggNOG" id="COG2875">
    <property type="taxonomic scope" value="Bacteria"/>
</dbReference>
<dbReference type="Pfam" id="PF00590">
    <property type="entry name" value="TP_methylase"/>
    <property type="match status" value="1"/>
</dbReference>
<dbReference type="InterPro" id="IPR014777">
    <property type="entry name" value="4pyrrole_Mease_sub1"/>
</dbReference>
<keyword evidence="7" id="KW-1185">Reference proteome</keyword>
<feature type="chain" id="PRO_5003150100" evidence="4">
    <location>
        <begin position="30"/>
        <end position="274"/>
    </location>
</feature>
<dbReference type="HOGENOM" id="CLU_011276_7_0_7"/>
<evidence type="ECO:0000256" key="2">
    <source>
        <dbReference type="ARBA" id="ARBA00022679"/>
    </source>
</evidence>
<dbReference type="KEGG" id="dbr:Deba_0475"/>
<dbReference type="OrthoDB" id="9804789at2"/>
<keyword evidence="2" id="KW-0808">Transferase</keyword>
<dbReference type="GO" id="GO:0032259">
    <property type="term" value="P:methylation"/>
    <property type="evidence" value="ECO:0007669"/>
    <property type="project" value="UniProtKB-KW"/>
</dbReference>
<dbReference type="RefSeq" id="WP_013257304.1">
    <property type="nucleotide sequence ID" value="NC_014365.1"/>
</dbReference>
<dbReference type="EMBL" id="CP002085">
    <property type="protein sequence ID" value="ADK83848.1"/>
    <property type="molecule type" value="Genomic_DNA"/>
</dbReference>
<dbReference type="InterPro" id="IPR014776">
    <property type="entry name" value="4pyrrole_Mease_sub2"/>
</dbReference>